<proteinExistence type="predicted"/>
<protein>
    <recommendedName>
        <fullName evidence="4">Secreted protein</fullName>
    </recommendedName>
</protein>
<reference evidence="2 3" key="1">
    <citation type="submission" date="2021-03" db="EMBL/GenBank/DDBJ databases">
        <authorList>
            <person name="So Y."/>
        </authorList>
    </citation>
    <scope>NUCLEOTIDE SEQUENCE [LARGE SCALE GENOMIC DNA]</scope>
    <source>
        <strain evidence="2 3">PWR1</strain>
    </source>
</reference>
<gene>
    <name evidence="2" type="ORF">J5Y09_12655</name>
</gene>
<evidence type="ECO:0000313" key="2">
    <source>
        <dbReference type="EMBL" id="MBP0464763.1"/>
    </source>
</evidence>
<dbReference type="Proteomes" id="UP000680815">
    <property type="component" value="Unassembled WGS sequence"/>
</dbReference>
<dbReference type="RefSeq" id="WP_209352156.1">
    <property type="nucleotide sequence ID" value="NZ_JAGIYZ010000011.1"/>
</dbReference>
<organism evidence="2 3">
    <name type="scientific">Roseomonas nitratireducens</name>
    <dbReference type="NCBI Taxonomy" id="2820810"/>
    <lineage>
        <taxon>Bacteria</taxon>
        <taxon>Pseudomonadati</taxon>
        <taxon>Pseudomonadota</taxon>
        <taxon>Alphaproteobacteria</taxon>
        <taxon>Acetobacterales</taxon>
        <taxon>Roseomonadaceae</taxon>
        <taxon>Roseomonas</taxon>
    </lineage>
</organism>
<comment type="caution">
    <text evidence="2">The sequence shown here is derived from an EMBL/GenBank/DDBJ whole genome shotgun (WGS) entry which is preliminary data.</text>
</comment>
<evidence type="ECO:0008006" key="4">
    <source>
        <dbReference type="Google" id="ProtNLM"/>
    </source>
</evidence>
<dbReference type="EMBL" id="JAGIYZ010000011">
    <property type="protein sequence ID" value="MBP0464763.1"/>
    <property type="molecule type" value="Genomic_DNA"/>
</dbReference>
<evidence type="ECO:0000256" key="1">
    <source>
        <dbReference type="SAM" id="MobiDB-lite"/>
    </source>
</evidence>
<evidence type="ECO:0000313" key="3">
    <source>
        <dbReference type="Proteomes" id="UP000680815"/>
    </source>
</evidence>
<accession>A0ABS4ATS1</accession>
<feature type="region of interest" description="Disordered" evidence="1">
    <location>
        <begin position="44"/>
        <end position="67"/>
    </location>
</feature>
<sequence>MISLVALPLLFLMQVMPPPLGQVTMILVLGRAYGTGERDLPVPPPRLQSAPAEDCNCGVPASPRGPR</sequence>
<keyword evidence="3" id="KW-1185">Reference proteome</keyword>
<name>A0ABS4ATS1_9PROT</name>